<dbReference type="GO" id="GO:0005739">
    <property type="term" value="C:mitochondrion"/>
    <property type="evidence" value="ECO:0007669"/>
    <property type="project" value="TreeGrafter"/>
</dbReference>
<name>A0AAJ0FC76_9PEZI</name>
<dbReference type="InterPro" id="IPR051924">
    <property type="entry name" value="GST_Kappa/NadH"/>
</dbReference>
<dbReference type="AlphaFoldDB" id="A0AAJ0FC76"/>
<dbReference type="GO" id="GO:0005777">
    <property type="term" value="C:peroxisome"/>
    <property type="evidence" value="ECO:0007669"/>
    <property type="project" value="TreeGrafter"/>
</dbReference>
<organism evidence="2 3">
    <name type="scientific">Echria macrotheca</name>
    <dbReference type="NCBI Taxonomy" id="438768"/>
    <lineage>
        <taxon>Eukaryota</taxon>
        <taxon>Fungi</taxon>
        <taxon>Dikarya</taxon>
        <taxon>Ascomycota</taxon>
        <taxon>Pezizomycotina</taxon>
        <taxon>Sordariomycetes</taxon>
        <taxon>Sordariomycetidae</taxon>
        <taxon>Sordariales</taxon>
        <taxon>Schizotheciaceae</taxon>
        <taxon>Echria</taxon>
    </lineage>
</organism>
<gene>
    <name evidence="2" type="ORF">QBC47DRAFT_401062</name>
</gene>
<evidence type="ECO:0000259" key="1">
    <source>
        <dbReference type="Pfam" id="PF01323"/>
    </source>
</evidence>
<dbReference type="Proteomes" id="UP001239445">
    <property type="component" value="Unassembled WGS sequence"/>
</dbReference>
<dbReference type="GO" id="GO:0004364">
    <property type="term" value="F:glutathione transferase activity"/>
    <property type="evidence" value="ECO:0007669"/>
    <property type="project" value="TreeGrafter"/>
</dbReference>
<dbReference type="EMBL" id="MU839832">
    <property type="protein sequence ID" value="KAK1756164.1"/>
    <property type="molecule type" value="Genomic_DNA"/>
</dbReference>
<dbReference type="PANTHER" id="PTHR42943:SF13">
    <property type="entry name" value="GLUTATHIONE S-TRANSFERASE KAPPA-RELATED"/>
    <property type="match status" value="1"/>
</dbReference>
<dbReference type="InterPro" id="IPR036249">
    <property type="entry name" value="Thioredoxin-like_sf"/>
</dbReference>
<feature type="domain" description="DSBA-like thioredoxin" evidence="1">
    <location>
        <begin position="5"/>
        <end position="75"/>
    </location>
</feature>
<dbReference type="Pfam" id="PF01323">
    <property type="entry name" value="DSBA"/>
    <property type="match status" value="1"/>
</dbReference>
<proteinExistence type="predicted"/>
<evidence type="ECO:0000313" key="3">
    <source>
        <dbReference type="Proteomes" id="UP001239445"/>
    </source>
</evidence>
<reference evidence="2" key="1">
    <citation type="submission" date="2023-06" db="EMBL/GenBank/DDBJ databases">
        <title>Genome-scale phylogeny and comparative genomics of the fungal order Sordariales.</title>
        <authorList>
            <consortium name="Lawrence Berkeley National Laboratory"/>
            <person name="Hensen N."/>
            <person name="Bonometti L."/>
            <person name="Westerberg I."/>
            <person name="Brannstrom I.O."/>
            <person name="Guillou S."/>
            <person name="Cros-Aarteil S."/>
            <person name="Calhoun S."/>
            <person name="Haridas S."/>
            <person name="Kuo A."/>
            <person name="Mondo S."/>
            <person name="Pangilinan J."/>
            <person name="Riley R."/>
            <person name="Labutti K."/>
            <person name="Andreopoulos B."/>
            <person name="Lipzen A."/>
            <person name="Chen C."/>
            <person name="Yanf M."/>
            <person name="Daum C."/>
            <person name="Ng V."/>
            <person name="Clum A."/>
            <person name="Steindorff A."/>
            <person name="Ohm R."/>
            <person name="Martin F."/>
            <person name="Silar P."/>
            <person name="Natvig D."/>
            <person name="Lalanne C."/>
            <person name="Gautier V."/>
            <person name="Ament-Velasquez S.L."/>
            <person name="Kruys A."/>
            <person name="Hutchinson M.I."/>
            <person name="Powell A.J."/>
            <person name="Barry K."/>
            <person name="Miller A.N."/>
            <person name="Grigoriev I.V."/>
            <person name="Debuchy R."/>
            <person name="Gladieux P."/>
            <person name="Thoren M.H."/>
            <person name="Johannesson H."/>
        </authorList>
    </citation>
    <scope>NUCLEOTIDE SEQUENCE</scope>
    <source>
        <strain evidence="2">PSN4</strain>
    </source>
</reference>
<dbReference type="GO" id="GO:0006749">
    <property type="term" value="P:glutathione metabolic process"/>
    <property type="evidence" value="ECO:0007669"/>
    <property type="project" value="TreeGrafter"/>
</dbReference>
<dbReference type="PANTHER" id="PTHR42943">
    <property type="entry name" value="GLUTATHIONE S-TRANSFERASE KAPPA"/>
    <property type="match status" value="1"/>
</dbReference>
<keyword evidence="3" id="KW-1185">Reference proteome</keyword>
<dbReference type="InterPro" id="IPR001853">
    <property type="entry name" value="DSBA-like_thioredoxin_dom"/>
</dbReference>
<sequence>MGRRIDCYIDIASFYSYLAFLEIQRNRDLLSSHSVHVEFHPVLLGGINVGSGNKPPWTNPVKAAYLVFDAQRATARFPNLVI</sequence>
<dbReference type="Gene3D" id="3.40.30.10">
    <property type="entry name" value="Glutaredoxin"/>
    <property type="match status" value="1"/>
</dbReference>
<dbReference type="SUPFAM" id="SSF52833">
    <property type="entry name" value="Thioredoxin-like"/>
    <property type="match status" value="1"/>
</dbReference>
<evidence type="ECO:0000313" key="2">
    <source>
        <dbReference type="EMBL" id="KAK1756164.1"/>
    </source>
</evidence>
<accession>A0AAJ0FC76</accession>
<comment type="caution">
    <text evidence="2">The sequence shown here is derived from an EMBL/GenBank/DDBJ whole genome shotgun (WGS) entry which is preliminary data.</text>
</comment>
<protein>
    <recommendedName>
        <fullName evidence="1">DSBA-like thioredoxin domain-containing protein</fullName>
    </recommendedName>
</protein>
<dbReference type="GO" id="GO:0004602">
    <property type="term" value="F:glutathione peroxidase activity"/>
    <property type="evidence" value="ECO:0007669"/>
    <property type="project" value="TreeGrafter"/>
</dbReference>